<dbReference type="Pfam" id="PF03104">
    <property type="entry name" value="DNA_pol_B_exo1"/>
    <property type="match status" value="1"/>
</dbReference>
<feature type="region of interest" description="Disordered" evidence="8">
    <location>
        <begin position="68"/>
        <end position="119"/>
    </location>
</feature>
<keyword evidence="2 7" id="KW-0808">Transferase</keyword>
<evidence type="ECO:0000256" key="1">
    <source>
        <dbReference type="ARBA" id="ARBA00005755"/>
    </source>
</evidence>
<name>A0A7S4AA49_9STRA</name>
<keyword evidence="6" id="KW-0234">DNA repair</keyword>
<dbReference type="GO" id="GO:0003887">
    <property type="term" value="F:DNA-directed DNA polymerase activity"/>
    <property type="evidence" value="ECO:0007669"/>
    <property type="project" value="UniProtKB-KW"/>
</dbReference>
<gene>
    <name evidence="11" type="ORF">PAUS00366_LOCUS1486</name>
</gene>
<feature type="compositionally biased region" description="Basic and acidic residues" evidence="8">
    <location>
        <begin position="527"/>
        <end position="538"/>
    </location>
</feature>
<feature type="domain" description="DNA-directed DNA polymerase family B multifunctional" evidence="9">
    <location>
        <begin position="591"/>
        <end position="1049"/>
    </location>
</feature>
<dbReference type="GO" id="GO:0042276">
    <property type="term" value="P:error-prone translesion synthesis"/>
    <property type="evidence" value="ECO:0007669"/>
    <property type="project" value="TreeGrafter"/>
</dbReference>
<comment type="catalytic activity">
    <reaction evidence="7">
        <text>DNA(n) + a 2'-deoxyribonucleoside 5'-triphosphate = DNA(n+1) + diphosphate</text>
        <dbReference type="Rhea" id="RHEA:22508"/>
        <dbReference type="Rhea" id="RHEA-COMP:17339"/>
        <dbReference type="Rhea" id="RHEA-COMP:17340"/>
        <dbReference type="ChEBI" id="CHEBI:33019"/>
        <dbReference type="ChEBI" id="CHEBI:61560"/>
        <dbReference type="ChEBI" id="CHEBI:173112"/>
        <dbReference type="EC" id="2.7.7.7"/>
    </reaction>
</comment>
<dbReference type="GO" id="GO:0003677">
    <property type="term" value="F:DNA binding"/>
    <property type="evidence" value="ECO:0007669"/>
    <property type="project" value="UniProtKB-KW"/>
</dbReference>
<feature type="compositionally biased region" description="Polar residues" evidence="8">
    <location>
        <begin position="92"/>
        <end position="119"/>
    </location>
</feature>
<dbReference type="AlphaFoldDB" id="A0A7S4AA49"/>
<evidence type="ECO:0000256" key="5">
    <source>
        <dbReference type="ARBA" id="ARBA00022932"/>
    </source>
</evidence>
<dbReference type="EC" id="2.7.7.7" evidence="7"/>
<evidence type="ECO:0000256" key="3">
    <source>
        <dbReference type="ARBA" id="ARBA00022695"/>
    </source>
</evidence>
<feature type="domain" description="DNA-directed DNA polymerase family B exonuclease" evidence="10">
    <location>
        <begin position="235"/>
        <end position="334"/>
    </location>
</feature>
<evidence type="ECO:0000256" key="8">
    <source>
        <dbReference type="SAM" id="MobiDB-lite"/>
    </source>
</evidence>
<keyword evidence="5 7" id="KW-0239">DNA-directed DNA polymerase</keyword>
<keyword evidence="7" id="KW-0235">DNA replication</keyword>
<dbReference type="SMART" id="SM00486">
    <property type="entry name" value="POLBc"/>
    <property type="match status" value="1"/>
</dbReference>
<evidence type="ECO:0000259" key="9">
    <source>
        <dbReference type="Pfam" id="PF00136"/>
    </source>
</evidence>
<comment type="similarity">
    <text evidence="1 7">Belongs to the DNA polymerase type-B family.</text>
</comment>
<dbReference type="PRINTS" id="PR00106">
    <property type="entry name" value="DNAPOLB"/>
</dbReference>
<dbReference type="InterPro" id="IPR030559">
    <property type="entry name" value="PolZ_Rev3"/>
</dbReference>
<feature type="compositionally biased region" description="Low complexity" evidence="8">
    <location>
        <begin position="542"/>
        <end position="560"/>
    </location>
</feature>
<dbReference type="GO" id="GO:0000166">
    <property type="term" value="F:nucleotide binding"/>
    <property type="evidence" value="ECO:0007669"/>
    <property type="project" value="InterPro"/>
</dbReference>
<evidence type="ECO:0000256" key="4">
    <source>
        <dbReference type="ARBA" id="ARBA00022763"/>
    </source>
</evidence>
<reference evidence="11" key="1">
    <citation type="submission" date="2021-01" db="EMBL/GenBank/DDBJ databases">
        <authorList>
            <person name="Corre E."/>
            <person name="Pelletier E."/>
            <person name="Niang G."/>
            <person name="Scheremetjew M."/>
            <person name="Finn R."/>
            <person name="Kale V."/>
            <person name="Holt S."/>
            <person name="Cochrane G."/>
            <person name="Meng A."/>
            <person name="Brown T."/>
            <person name="Cohen L."/>
        </authorList>
    </citation>
    <scope>NUCLEOTIDE SEQUENCE</scope>
    <source>
        <strain evidence="11">10249 10 AB</strain>
    </source>
</reference>
<dbReference type="InterPro" id="IPR006172">
    <property type="entry name" value="DNA-dir_DNA_pol_B"/>
</dbReference>
<dbReference type="Gene3D" id="1.10.287.690">
    <property type="entry name" value="Helix hairpin bin"/>
    <property type="match status" value="1"/>
</dbReference>
<keyword evidence="4" id="KW-0227">DNA damage</keyword>
<dbReference type="GO" id="GO:0000724">
    <property type="term" value="P:double-strand break repair via homologous recombination"/>
    <property type="evidence" value="ECO:0007669"/>
    <property type="project" value="TreeGrafter"/>
</dbReference>
<feature type="region of interest" description="Disordered" evidence="8">
    <location>
        <begin position="527"/>
        <end position="568"/>
    </location>
</feature>
<dbReference type="Gene3D" id="3.30.420.10">
    <property type="entry name" value="Ribonuclease H-like superfamily/Ribonuclease H"/>
    <property type="match status" value="1"/>
</dbReference>
<protein>
    <recommendedName>
        <fullName evidence="7">DNA polymerase</fullName>
        <ecNumber evidence="7">2.7.7.7</ecNumber>
    </recommendedName>
</protein>
<dbReference type="InterPro" id="IPR043502">
    <property type="entry name" value="DNA/RNA_pol_sf"/>
</dbReference>
<dbReference type="EMBL" id="HBIX01002016">
    <property type="protein sequence ID" value="CAE0708766.1"/>
    <property type="molecule type" value="Transcribed_RNA"/>
</dbReference>
<dbReference type="Pfam" id="PF00136">
    <property type="entry name" value="DNA_pol_B"/>
    <property type="match status" value="1"/>
</dbReference>
<dbReference type="SUPFAM" id="SSF56672">
    <property type="entry name" value="DNA/RNA polymerases"/>
    <property type="match status" value="1"/>
</dbReference>
<evidence type="ECO:0000313" key="11">
    <source>
        <dbReference type="EMBL" id="CAE0708766.1"/>
    </source>
</evidence>
<dbReference type="PROSITE" id="PS00116">
    <property type="entry name" value="DNA_POLYMERASE_B"/>
    <property type="match status" value="1"/>
</dbReference>
<dbReference type="InterPro" id="IPR017964">
    <property type="entry name" value="DNA-dir_DNA_pol_B_CS"/>
</dbReference>
<sequence length="1229" mass="137615">MYFEPKSLAPNRGDVKAWNRMQKKKEIQTAKKSEQTLKKKTMYEVHEIRELKDGDYLDRRKLLRKGKRFEKTPTQDDVLSDKELNKNEHDTSGASSKGSKSLHSTVAHSGIQSGSQESENALDGICNQGGRIFIEGGGGLKAKTRTSNLVSLAEPSVPNLAIGNKDSTSCLASPITMMAVEVHIQCRVGASRLDSKKISMAQDSSKDKISALVYVYARDRGGGESLEILSRGCICLTLEGENPEKDPTINKNLRLQLLRAMPRASMDVRSPLSIDVVKDERHLLRRFKDIVRTKDPDLMLSWDTQGAGLGYIIERGHALGKSSCSAVGDLNRGESSSLDMAKLLGRTPMDKKAANFVSSLLQEKTKDLNLDQINEINENAEQTWQGSGLGCDWDDRVGAGVAAASIVGRLVFAGWKIVAEEVKHPNASYLPAVVFAVLNKRIPHHDDIILTKWYANNPDRWRTLNYRLTQATASLLLFDALDIVGRAGEAARLSGVEFSQSFPGIRGSQYKVEGVLLRALKSLRSDERGSKKGKKAEPDFFTQQTNTSSGSGRTRSQSQSPWKVRRSNMEKEKLHSLEDRQYFFFSPSHDDVKEQEALEVQALTLEPQSGHFTDPVVVCDFTALYPSLIIAYNLCYSTCAGKLDYHSTRREMQMEGRTRGKVGPFVYCERRTATVLNHHLKSLSNISRNDRISKPPNFSRDRTYVAPTGTVYVSESVLKGVLPQVLDEMLTTRAMLKKAAKEYKKNVKNLSPAILRQLEARQLALKYVANVTYGYTSATFSGRCAMPLLADTIVECGRRTLQRAMHIANQWGEGIDPWGKKDNSWLGAEVIYGDTDSLFIRMPGRSYKEAFDFGEQFCKAVTSLNPPPVQLKLEKVYVGSIMQTMKRYCGMKYDSKDQKKPTFEAKGLEIIRRDQCALTQKVLKDALITLFKDGLGAVKEYMCRQWSLIFAGDLPVSNFILTGRVRSKYRGGKEGPVQAVLARRLAEADPGRVVQHKERLAYVIVATPGVTFRLKDCVLTPLELLERWDAYKIHSGYYIEKHVNAALQRCLGLPPHFVTVADWFATCPKPRRRTHFWPIKSKRAMITAYFGNDVCSLCHRKCQADGSNLVVVCRSCKRDRINSVQSASAAMNKIENEANIMAKKCSKCNGCFESAETFAVAIEQEQTPTSRGVFCPFQRQKNIETLLMPLANCVCIDCPTLYQRHRLREQGIEAKGTYNALTTDFTTDW</sequence>
<keyword evidence="3 7" id="KW-0548">Nucleotidyltransferase</keyword>
<evidence type="ECO:0000256" key="6">
    <source>
        <dbReference type="ARBA" id="ARBA00023204"/>
    </source>
</evidence>
<evidence type="ECO:0000256" key="2">
    <source>
        <dbReference type="ARBA" id="ARBA00022679"/>
    </source>
</evidence>
<keyword evidence="7" id="KW-0238">DNA-binding</keyword>
<dbReference type="InterPro" id="IPR006133">
    <property type="entry name" value="DNA-dir_DNA_pol_B_exonuc"/>
</dbReference>
<dbReference type="PANTHER" id="PTHR45812">
    <property type="entry name" value="DNA POLYMERASE ZETA CATALYTIC SUBUNIT"/>
    <property type="match status" value="1"/>
</dbReference>
<feature type="compositionally biased region" description="Basic and acidic residues" evidence="8">
    <location>
        <begin position="24"/>
        <end position="38"/>
    </location>
</feature>
<dbReference type="InterPro" id="IPR012337">
    <property type="entry name" value="RNaseH-like_sf"/>
</dbReference>
<dbReference type="InterPro" id="IPR042087">
    <property type="entry name" value="DNA_pol_B_thumb"/>
</dbReference>
<organism evidence="11">
    <name type="scientific">Pseudo-nitzschia australis</name>
    <dbReference type="NCBI Taxonomy" id="44445"/>
    <lineage>
        <taxon>Eukaryota</taxon>
        <taxon>Sar</taxon>
        <taxon>Stramenopiles</taxon>
        <taxon>Ochrophyta</taxon>
        <taxon>Bacillariophyta</taxon>
        <taxon>Bacillariophyceae</taxon>
        <taxon>Bacillariophycidae</taxon>
        <taxon>Bacillariales</taxon>
        <taxon>Bacillariaceae</taxon>
        <taxon>Pseudo-nitzschia</taxon>
    </lineage>
</organism>
<dbReference type="InterPro" id="IPR036397">
    <property type="entry name" value="RNaseH_sf"/>
</dbReference>
<dbReference type="GO" id="GO:0006260">
    <property type="term" value="P:DNA replication"/>
    <property type="evidence" value="ECO:0007669"/>
    <property type="project" value="UniProtKB-KW"/>
</dbReference>
<feature type="compositionally biased region" description="Basic and acidic residues" evidence="8">
    <location>
        <begin position="69"/>
        <end position="91"/>
    </location>
</feature>
<proteinExistence type="inferred from homology"/>
<evidence type="ECO:0000259" key="10">
    <source>
        <dbReference type="Pfam" id="PF03104"/>
    </source>
</evidence>
<dbReference type="GO" id="GO:0005634">
    <property type="term" value="C:nucleus"/>
    <property type="evidence" value="ECO:0007669"/>
    <property type="project" value="TreeGrafter"/>
</dbReference>
<dbReference type="PANTHER" id="PTHR45812:SF1">
    <property type="entry name" value="DNA POLYMERASE ZETA CATALYTIC SUBUNIT"/>
    <property type="match status" value="1"/>
</dbReference>
<dbReference type="Gene3D" id="1.10.132.60">
    <property type="entry name" value="DNA polymerase family B, C-terminal domain"/>
    <property type="match status" value="1"/>
</dbReference>
<evidence type="ECO:0000256" key="7">
    <source>
        <dbReference type="RuleBase" id="RU000442"/>
    </source>
</evidence>
<accession>A0A7S4AA49</accession>
<dbReference type="Gene3D" id="3.90.1600.10">
    <property type="entry name" value="Palm domain of DNA polymerase"/>
    <property type="match status" value="1"/>
</dbReference>
<feature type="region of interest" description="Disordered" evidence="8">
    <location>
        <begin position="1"/>
        <end position="38"/>
    </location>
</feature>
<dbReference type="InterPro" id="IPR006134">
    <property type="entry name" value="DNA-dir_DNA_pol_B_multi_dom"/>
</dbReference>
<dbReference type="GO" id="GO:0016035">
    <property type="term" value="C:zeta DNA polymerase complex"/>
    <property type="evidence" value="ECO:0007669"/>
    <property type="project" value="InterPro"/>
</dbReference>
<dbReference type="SUPFAM" id="SSF53098">
    <property type="entry name" value="Ribonuclease H-like"/>
    <property type="match status" value="1"/>
</dbReference>
<dbReference type="InterPro" id="IPR023211">
    <property type="entry name" value="DNA_pol_palm_dom_sf"/>
</dbReference>